<reference evidence="2" key="1">
    <citation type="journal article" date="2023" name="G3 (Bethesda)">
        <title>Whole genome assemblies of Zophobas morio and Tenebrio molitor.</title>
        <authorList>
            <person name="Kaur S."/>
            <person name="Stinson S.A."/>
            <person name="diCenzo G.C."/>
        </authorList>
    </citation>
    <scope>NUCLEOTIDE SEQUENCE</scope>
    <source>
        <strain evidence="2">QUZm001</strain>
    </source>
</reference>
<evidence type="ECO:0000256" key="1">
    <source>
        <dbReference type="SAM" id="Phobius"/>
    </source>
</evidence>
<proteinExistence type="predicted"/>
<dbReference type="Proteomes" id="UP001168821">
    <property type="component" value="Unassembled WGS sequence"/>
</dbReference>
<name>A0AA38IJL3_9CUCU</name>
<keyword evidence="3" id="KW-1185">Reference proteome</keyword>
<protein>
    <submittedName>
        <fullName evidence="2">Uncharacterized protein</fullName>
    </submittedName>
</protein>
<gene>
    <name evidence="2" type="ORF">Zmor_010862</name>
</gene>
<dbReference type="EMBL" id="JALNTZ010000003">
    <property type="protein sequence ID" value="KAJ3659158.1"/>
    <property type="molecule type" value="Genomic_DNA"/>
</dbReference>
<keyword evidence="1" id="KW-1133">Transmembrane helix</keyword>
<keyword evidence="1" id="KW-0812">Transmembrane</keyword>
<sequence>MFSGYTVLKLRELARTKLSWAKTCAIHACTYFIHTLNHFGLENIAQACITDIQSRLKLVKWLKCVRKILQQTVNQACTKSLYIYACQAFCYVCILLPLTIQSVLVNTLS</sequence>
<accession>A0AA38IJL3</accession>
<comment type="caution">
    <text evidence="2">The sequence shown here is derived from an EMBL/GenBank/DDBJ whole genome shotgun (WGS) entry which is preliminary data.</text>
</comment>
<dbReference type="AlphaFoldDB" id="A0AA38IJL3"/>
<organism evidence="2 3">
    <name type="scientific">Zophobas morio</name>
    <dbReference type="NCBI Taxonomy" id="2755281"/>
    <lineage>
        <taxon>Eukaryota</taxon>
        <taxon>Metazoa</taxon>
        <taxon>Ecdysozoa</taxon>
        <taxon>Arthropoda</taxon>
        <taxon>Hexapoda</taxon>
        <taxon>Insecta</taxon>
        <taxon>Pterygota</taxon>
        <taxon>Neoptera</taxon>
        <taxon>Endopterygota</taxon>
        <taxon>Coleoptera</taxon>
        <taxon>Polyphaga</taxon>
        <taxon>Cucujiformia</taxon>
        <taxon>Tenebrionidae</taxon>
        <taxon>Zophobas</taxon>
    </lineage>
</organism>
<keyword evidence="1" id="KW-0472">Membrane</keyword>
<evidence type="ECO:0000313" key="3">
    <source>
        <dbReference type="Proteomes" id="UP001168821"/>
    </source>
</evidence>
<feature type="transmembrane region" description="Helical" evidence="1">
    <location>
        <begin position="81"/>
        <end position="100"/>
    </location>
</feature>
<evidence type="ECO:0000313" key="2">
    <source>
        <dbReference type="EMBL" id="KAJ3659158.1"/>
    </source>
</evidence>